<keyword evidence="3" id="KW-1185">Reference proteome</keyword>
<evidence type="ECO:0000256" key="1">
    <source>
        <dbReference type="SAM" id="MobiDB-lite"/>
    </source>
</evidence>
<gene>
    <name evidence="2" type="ORF">PARMNEM_LOCUS18632</name>
</gene>
<accession>A0AAV1M1V5</accession>
<dbReference type="AlphaFoldDB" id="A0AAV1M1V5"/>
<feature type="region of interest" description="Disordered" evidence="1">
    <location>
        <begin position="19"/>
        <end position="125"/>
    </location>
</feature>
<proteinExistence type="predicted"/>
<evidence type="ECO:0000313" key="2">
    <source>
        <dbReference type="EMBL" id="CAK1599791.1"/>
    </source>
</evidence>
<dbReference type="Proteomes" id="UP001314205">
    <property type="component" value="Unassembled WGS sequence"/>
</dbReference>
<sequence length="125" mass="13255">MVKIAPFFFSGKCLRIPASRGQGRVMSDSHQLKRQPHGSPFSGENLSSPFSFSGNSHQEHKARPPPRLPTPPAYRNSPSPIRGGHGARKIERLVAPAFPTPAADLVSGSAANQVSTAEGRESGAS</sequence>
<dbReference type="EMBL" id="CAVLGL010000115">
    <property type="protein sequence ID" value="CAK1599791.1"/>
    <property type="molecule type" value="Genomic_DNA"/>
</dbReference>
<organism evidence="2 3">
    <name type="scientific">Parnassius mnemosyne</name>
    <name type="common">clouded apollo</name>
    <dbReference type="NCBI Taxonomy" id="213953"/>
    <lineage>
        <taxon>Eukaryota</taxon>
        <taxon>Metazoa</taxon>
        <taxon>Ecdysozoa</taxon>
        <taxon>Arthropoda</taxon>
        <taxon>Hexapoda</taxon>
        <taxon>Insecta</taxon>
        <taxon>Pterygota</taxon>
        <taxon>Neoptera</taxon>
        <taxon>Endopterygota</taxon>
        <taxon>Lepidoptera</taxon>
        <taxon>Glossata</taxon>
        <taxon>Ditrysia</taxon>
        <taxon>Papilionoidea</taxon>
        <taxon>Papilionidae</taxon>
        <taxon>Parnassiinae</taxon>
        <taxon>Parnassini</taxon>
        <taxon>Parnassius</taxon>
        <taxon>Driopa</taxon>
    </lineage>
</organism>
<evidence type="ECO:0000313" key="3">
    <source>
        <dbReference type="Proteomes" id="UP001314205"/>
    </source>
</evidence>
<name>A0AAV1M1V5_9NEOP</name>
<comment type="caution">
    <text evidence="2">The sequence shown here is derived from an EMBL/GenBank/DDBJ whole genome shotgun (WGS) entry which is preliminary data.</text>
</comment>
<feature type="compositionally biased region" description="Polar residues" evidence="1">
    <location>
        <begin position="42"/>
        <end position="56"/>
    </location>
</feature>
<reference evidence="2 3" key="1">
    <citation type="submission" date="2023-11" db="EMBL/GenBank/DDBJ databases">
        <authorList>
            <person name="Hedman E."/>
            <person name="Englund M."/>
            <person name="Stromberg M."/>
            <person name="Nyberg Akerstrom W."/>
            <person name="Nylinder S."/>
            <person name="Jareborg N."/>
            <person name="Kallberg Y."/>
            <person name="Kronander E."/>
        </authorList>
    </citation>
    <scope>NUCLEOTIDE SEQUENCE [LARGE SCALE GENOMIC DNA]</scope>
</reference>
<protein>
    <submittedName>
        <fullName evidence="2">Uncharacterized protein</fullName>
    </submittedName>
</protein>